<protein>
    <recommendedName>
        <fullName evidence="4">Envelope fusion protein</fullName>
    </recommendedName>
</protein>
<dbReference type="OrthoDB" id="6597303at2759"/>
<evidence type="ECO:0000313" key="3">
    <source>
        <dbReference type="Proteomes" id="UP000007819"/>
    </source>
</evidence>
<reference evidence="2" key="2">
    <citation type="submission" date="2022-06" db="UniProtKB">
        <authorList>
            <consortium name="EnsemblMetazoa"/>
        </authorList>
    </citation>
    <scope>IDENTIFICATION</scope>
</reference>
<proteinExistence type="predicted"/>
<organism evidence="2 3">
    <name type="scientific">Acyrthosiphon pisum</name>
    <name type="common">Pea aphid</name>
    <dbReference type="NCBI Taxonomy" id="7029"/>
    <lineage>
        <taxon>Eukaryota</taxon>
        <taxon>Metazoa</taxon>
        <taxon>Ecdysozoa</taxon>
        <taxon>Arthropoda</taxon>
        <taxon>Hexapoda</taxon>
        <taxon>Insecta</taxon>
        <taxon>Pterygota</taxon>
        <taxon>Neoptera</taxon>
        <taxon>Paraneoptera</taxon>
        <taxon>Hemiptera</taxon>
        <taxon>Sternorrhyncha</taxon>
        <taxon>Aphidomorpha</taxon>
        <taxon>Aphidoidea</taxon>
        <taxon>Aphididae</taxon>
        <taxon>Macrosiphini</taxon>
        <taxon>Acyrthosiphon</taxon>
    </lineage>
</organism>
<dbReference type="Pfam" id="PF12259">
    <property type="entry name" value="Baculo_F"/>
    <property type="match status" value="1"/>
</dbReference>
<dbReference type="AlphaFoldDB" id="A0A8R2BBL6"/>
<reference evidence="3" key="1">
    <citation type="submission" date="2010-06" db="EMBL/GenBank/DDBJ databases">
        <authorList>
            <person name="Jiang H."/>
            <person name="Abraham K."/>
            <person name="Ali S."/>
            <person name="Alsbrooks S.L."/>
            <person name="Anim B.N."/>
            <person name="Anosike U.S."/>
            <person name="Attaway T."/>
            <person name="Bandaranaike D.P."/>
            <person name="Battles P.K."/>
            <person name="Bell S.N."/>
            <person name="Bell A.V."/>
            <person name="Beltran B."/>
            <person name="Bickham C."/>
            <person name="Bustamante Y."/>
            <person name="Caleb T."/>
            <person name="Canada A."/>
            <person name="Cardenas V."/>
            <person name="Carter K."/>
            <person name="Chacko J."/>
            <person name="Chandrabose M.N."/>
            <person name="Chavez D."/>
            <person name="Chavez A."/>
            <person name="Chen L."/>
            <person name="Chu H.-S."/>
            <person name="Claassen K.J."/>
            <person name="Cockrell R."/>
            <person name="Collins M."/>
            <person name="Cooper J.A."/>
            <person name="Cree A."/>
            <person name="Curry S.M."/>
            <person name="Da Y."/>
            <person name="Dao M.D."/>
            <person name="Das B."/>
            <person name="Davila M.-L."/>
            <person name="Davy-Carroll L."/>
            <person name="Denson S."/>
            <person name="Dinh H."/>
            <person name="Ebong V.E."/>
            <person name="Edwards J.R."/>
            <person name="Egan A."/>
            <person name="El-Daye J."/>
            <person name="Escobedo L."/>
            <person name="Fernandez S."/>
            <person name="Fernando P.R."/>
            <person name="Flagg N."/>
            <person name="Forbes L.D."/>
            <person name="Fowler R.G."/>
            <person name="Fu Q."/>
            <person name="Gabisi R.A."/>
            <person name="Ganer J."/>
            <person name="Garbino Pronczuk A."/>
            <person name="Garcia R.M."/>
            <person name="Garner T."/>
            <person name="Garrett T.E."/>
            <person name="Gonzalez D.A."/>
            <person name="Hamid H."/>
            <person name="Hawkins E.S."/>
            <person name="Hirani K."/>
            <person name="Hogues M.E."/>
            <person name="Hollins B."/>
            <person name="Hsiao C.-H."/>
            <person name="Jabil R."/>
            <person name="James M.L."/>
            <person name="Jhangiani S.N."/>
            <person name="Johnson B."/>
            <person name="Johnson Q."/>
            <person name="Joshi V."/>
            <person name="Kalu J.B."/>
            <person name="Kam C."/>
            <person name="Kashfia A."/>
            <person name="Keebler J."/>
            <person name="Kisamo H."/>
            <person name="Kovar C.L."/>
            <person name="Lago L.A."/>
            <person name="Lai C.-Y."/>
            <person name="Laidlaw J."/>
            <person name="Lara F."/>
            <person name="Le T.-K."/>
            <person name="Lee S.L."/>
            <person name="Legall F.H."/>
            <person name="Lemon S.J."/>
            <person name="Lewis L.R."/>
            <person name="Li B."/>
            <person name="Liu Y."/>
            <person name="Liu Y.-S."/>
            <person name="Lopez J."/>
            <person name="Lozado R.J."/>
            <person name="Lu J."/>
            <person name="Madu R.C."/>
            <person name="Maheshwari M."/>
            <person name="Maheshwari R."/>
            <person name="Malloy K."/>
            <person name="Martinez E."/>
            <person name="Mathew T."/>
            <person name="Mercado I.C."/>
            <person name="Mercado C."/>
            <person name="Meyer B."/>
            <person name="Montgomery K."/>
            <person name="Morgan M.B."/>
            <person name="Munidasa M."/>
            <person name="Nazareth L.V."/>
            <person name="Nelson J."/>
            <person name="Ng B.M."/>
            <person name="Nguyen N.B."/>
            <person name="Nguyen P.Q."/>
            <person name="Nguyen T."/>
            <person name="Obregon M."/>
            <person name="Okwuonu G.O."/>
            <person name="Onwere C.G."/>
            <person name="Orozco G."/>
            <person name="Parra A."/>
            <person name="Patel S."/>
            <person name="Patil S."/>
            <person name="Perez A."/>
            <person name="Perez Y."/>
            <person name="Pham C."/>
            <person name="Primus E.L."/>
            <person name="Pu L.-L."/>
            <person name="Puazo M."/>
            <person name="Qin X."/>
            <person name="Quiroz J.B."/>
            <person name="Reese J."/>
            <person name="Richards S."/>
            <person name="Rives C.M."/>
            <person name="Robberts R."/>
            <person name="Ruiz S.J."/>
            <person name="Ruiz M.J."/>
            <person name="Santibanez J."/>
            <person name="Schneider B.W."/>
            <person name="Sisson I."/>
            <person name="Smith M."/>
            <person name="Sodergren E."/>
            <person name="Song X.-Z."/>
            <person name="Song B.B."/>
            <person name="Summersgill H."/>
            <person name="Thelus R."/>
            <person name="Thornton R.D."/>
            <person name="Trejos Z.Y."/>
            <person name="Usmani K."/>
            <person name="Vattathil S."/>
            <person name="Villasana D."/>
            <person name="Walker D.L."/>
            <person name="Wang S."/>
            <person name="Wang K."/>
            <person name="White C.S."/>
            <person name="Williams A.C."/>
            <person name="Williamson J."/>
            <person name="Wilson K."/>
            <person name="Woghiren I.O."/>
            <person name="Woodworth J.R."/>
            <person name="Worley K.C."/>
            <person name="Wright R.A."/>
            <person name="Wu W."/>
            <person name="Young L."/>
            <person name="Zhang L."/>
            <person name="Zhang J."/>
            <person name="Zhu Y."/>
            <person name="Muzny D.M."/>
            <person name="Weinstock G."/>
            <person name="Gibbs R.A."/>
        </authorList>
    </citation>
    <scope>NUCLEOTIDE SEQUENCE [LARGE SCALE GENOMIC DNA]</scope>
    <source>
        <strain evidence="3">LSR1</strain>
    </source>
</reference>
<dbReference type="GeneID" id="103311947"/>
<dbReference type="RefSeq" id="XP_008190058.1">
    <property type="nucleotide sequence ID" value="XM_008191836.2"/>
</dbReference>
<dbReference type="KEGG" id="api:103311947"/>
<evidence type="ECO:0000313" key="2">
    <source>
        <dbReference type="EnsemblMetazoa" id="XP_008190058.1"/>
    </source>
</evidence>
<dbReference type="Proteomes" id="UP000007819">
    <property type="component" value="Chromosome A1"/>
</dbReference>
<sequence>MDFKKVIYQMLLLLFTIQISTTFDNHEEDLFKLTPTSDSPGLQYELIGNGRACGSSWTINTYMDLNFLNNSLKNIREMLKSIELIEFKDISITLYQLKKHANRLENEIGLIVQMGRHNKKVKRSFEFGGTVFKWMYGIADADDVRRYDSTIDKLENNEKDVMRIVHDQISIVKSTIINFNDSVTSFNENKKIFDSNMKEGEKKVNEMIIEIAKEDRKIIILSSITLLENSIFELDMFISRLQRVISNVQNNIVDAFIITPDQLLSEIKNIQIILPDDLKIPVKFDKDNIQEIFKILSIEMHTVNDRFIFSLKFPLCLIENFNVYYILPIYIPINEHGQFLHMTKNSMYLLMDKIMTKYFIWPDLNNCKVVDKIFVCGFNEIIHNCDTDPTCVTELLKNSVTKPPQCDTYISEFKTEMWYPSFFKNHWFFVCEKPTTITIICNKQSFTQKIKIKSSGKLYLKSGCIAYTSKGVLKTEQVLNQTSYFSVPVDLSLTNDSCCNVFNFSNQVCFPNRFTSMK</sequence>
<keyword evidence="3" id="KW-1185">Reference proteome</keyword>
<dbReference type="EnsemblMetazoa" id="XM_008191836.3">
    <property type="protein sequence ID" value="XP_008190058.1"/>
    <property type="gene ID" value="LOC103311947"/>
</dbReference>
<accession>A0A8R2BBL6</accession>
<evidence type="ECO:0000256" key="1">
    <source>
        <dbReference type="SAM" id="SignalP"/>
    </source>
</evidence>
<evidence type="ECO:0008006" key="4">
    <source>
        <dbReference type="Google" id="ProtNLM"/>
    </source>
</evidence>
<feature type="chain" id="PRO_5035876016" description="Envelope fusion protein" evidence="1">
    <location>
        <begin position="23"/>
        <end position="518"/>
    </location>
</feature>
<name>A0A8R2BBL6_ACYPI</name>
<dbReference type="InterPro" id="IPR022048">
    <property type="entry name" value="Envelope_fusion-like"/>
</dbReference>
<keyword evidence="1" id="KW-0732">Signal</keyword>
<feature type="signal peptide" evidence="1">
    <location>
        <begin position="1"/>
        <end position="22"/>
    </location>
</feature>